<evidence type="ECO:0000256" key="1">
    <source>
        <dbReference type="SAM" id="Phobius"/>
    </source>
</evidence>
<keyword evidence="1" id="KW-0812">Transmembrane</keyword>
<sequence>MSWFERYGIVGIYYVILIAGILIAGMQNAGKLSADDFNNLSSIAIAIGGGVSVSAGYLITIFSQYIYYYWLCESYQVHKTVWKNIPIFKNYKNCCNEKSIETRLAIIQRLIVLPNDNYNIEQIRWFQEYNTKRWDVLVISFSVMIATPLAWLTALLILFINNICFKLDFRMFIIFIISFAVIIISNCSRKLMFEQIVEAYKYYFTALTKNKGTEIEDMSEILDM</sequence>
<keyword evidence="1" id="KW-1133">Transmembrane helix</keyword>
<keyword evidence="1" id="KW-0472">Membrane</keyword>
<keyword evidence="3" id="KW-1185">Reference proteome</keyword>
<feature type="transmembrane region" description="Helical" evidence="1">
    <location>
        <begin position="7"/>
        <end position="25"/>
    </location>
</feature>
<organism evidence="2 3">
    <name type="scientific">Candidatus Methanoperedens nitratireducens</name>
    <dbReference type="NCBI Taxonomy" id="1392998"/>
    <lineage>
        <taxon>Archaea</taxon>
        <taxon>Methanobacteriati</taxon>
        <taxon>Methanobacteriota</taxon>
        <taxon>Stenosarchaea group</taxon>
        <taxon>Methanomicrobia</taxon>
        <taxon>Methanosarcinales</taxon>
        <taxon>ANME-2 cluster</taxon>
        <taxon>Candidatus Methanoperedentaceae</taxon>
        <taxon>Candidatus Methanoperedens</taxon>
    </lineage>
</organism>
<accession>A0A284VSM7</accession>
<proteinExistence type="predicted"/>
<feature type="transmembrane region" description="Helical" evidence="1">
    <location>
        <begin position="45"/>
        <end position="70"/>
    </location>
</feature>
<evidence type="ECO:0000313" key="3">
    <source>
        <dbReference type="Proteomes" id="UP000218615"/>
    </source>
</evidence>
<protein>
    <submittedName>
        <fullName evidence="2">Uncharacterized protein</fullName>
    </submittedName>
</protein>
<reference evidence="3" key="1">
    <citation type="submission" date="2017-06" db="EMBL/GenBank/DDBJ databases">
        <authorList>
            <person name="Cremers G."/>
        </authorList>
    </citation>
    <scope>NUCLEOTIDE SEQUENCE [LARGE SCALE GENOMIC DNA]</scope>
</reference>
<dbReference type="AlphaFoldDB" id="A0A284VSM7"/>
<dbReference type="EMBL" id="FZMP01000214">
    <property type="protein sequence ID" value="SNQ62272.1"/>
    <property type="molecule type" value="Genomic_DNA"/>
</dbReference>
<dbReference type="RefSeq" id="WP_096206863.1">
    <property type="nucleotide sequence ID" value="NZ_FZMP01000214.1"/>
</dbReference>
<feature type="transmembrane region" description="Helical" evidence="1">
    <location>
        <begin position="136"/>
        <end position="163"/>
    </location>
</feature>
<evidence type="ECO:0000313" key="2">
    <source>
        <dbReference type="EMBL" id="SNQ62272.1"/>
    </source>
</evidence>
<feature type="transmembrane region" description="Helical" evidence="1">
    <location>
        <begin position="169"/>
        <end position="187"/>
    </location>
</feature>
<gene>
    <name evidence="2" type="ORF">MNV_660010</name>
</gene>
<dbReference type="Proteomes" id="UP000218615">
    <property type="component" value="Unassembled WGS sequence"/>
</dbReference>
<name>A0A284VSM7_9EURY</name>